<name>A0A6V7NXN1_ANACO</name>
<sequence length="184" mass="20295">MVPETLTKYERRHMENIRRNGKMMASLKLRRIASDLSSSSVSQSMATTKKRPCPSPAPRSPVVLRCSLLTRCISPNRSPSLSSDPPSPPPNPAAAARKRIAPFPTADTLVGAPDRPIEPDRRDFGNFKGVGIGSCEGKGSGFDPRRSMALREETVRKVLRERILAVRFLPFGDNLLAGPMWSER</sequence>
<proteinExistence type="predicted"/>
<dbReference type="AlphaFoldDB" id="A0A6V7NXN1"/>
<organism evidence="4">
    <name type="scientific">Ananas comosus var. bracteatus</name>
    <name type="common">red pineapple</name>
    <dbReference type="NCBI Taxonomy" id="296719"/>
    <lineage>
        <taxon>Eukaryota</taxon>
        <taxon>Viridiplantae</taxon>
        <taxon>Streptophyta</taxon>
        <taxon>Embryophyta</taxon>
        <taxon>Tracheophyta</taxon>
        <taxon>Spermatophyta</taxon>
        <taxon>Magnoliopsida</taxon>
        <taxon>Liliopsida</taxon>
        <taxon>Poales</taxon>
        <taxon>Bromeliaceae</taxon>
        <taxon>Bromelioideae</taxon>
        <taxon>Ananas</taxon>
    </lineage>
</organism>
<gene>
    <name evidence="4" type="ORF">CB5_LOCUS6551</name>
</gene>
<dbReference type="PANTHER" id="PTHR14773:SF0">
    <property type="entry name" value="WD REPEAT-CONTAINING PROTEIN 76"/>
    <property type="match status" value="1"/>
</dbReference>
<feature type="compositionally biased region" description="Low complexity" evidence="3">
    <location>
        <begin position="35"/>
        <end position="44"/>
    </location>
</feature>
<dbReference type="EMBL" id="LR862143">
    <property type="protein sequence ID" value="CAD1823340.1"/>
    <property type="molecule type" value="Genomic_DNA"/>
</dbReference>
<evidence type="ECO:0000256" key="3">
    <source>
        <dbReference type="SAM" id="MobiDB-lite"/>
    </source>
</evidence>
<dbReference type="InterPro" id="IPR050853">
    <property type="entry name" value="WD_repeat_DNA-damage-binding"/>
</dbReference>
<evidence type="ECO:0000313" key="4">
    <source>
        <dbReference type="EMBL" id="CAD1823340.1"/>
    </source>
</evidence>
<evidence type="ECO:0000256" key="1">
    <source>
        <dbReference type="ARBA" id="ARBA00022574"/>
    </source>
</evidence>
<dbReference type="PANTHER" id="PTHR14773">
    <property type="entry name" value="WD REPEAT-CONTAINING PROTEIN 76"/>
    <property type="match status" value="1"/>
</dbReference>
<dbReference type="GO" id="GO:0005634">
    <property type="term" value="C:nucleus"/>
    <property type="evidence" value="ECO:0007669"/>
    <property type="project" value="TreeGrafter"/>
</dbReference>
<keyword evidence="2" id="KW-0677">Repeat</keyword>
<protein>
    <submittedName>
        <fullName evidence="4">Uncharacterized protein</fullName>
    </submittedName>
</protein>
<reference evidence="4" key="1">
    <citation type="submission" date="2020-07" db="EMBL/GenBank/DDBJ databases">
        <authorList>
            <person name="Lin J."/>
        </authorList>
    </citation>
    <scope>NUCLEOTIDE SEQUENCE</scope>
</reference>
<feature type="region of interest" description="Disordered" evidence="3">
    <location>
        <begin position="76"/>
        <end position="123"/>
    </location>
</feature>
<accession>A0A6V7NXN1</accession>
<dbReference type="GO" id="GO:0003677">
    <property type="term" value="F:DNA binding"/>
    <property type="evidence" value="ECO:0007669"/>
    <property type="project" value="TreeGrafter"/>
</dbReference>
<evidence type="ECO:0000256" key="2">
    <source>
        <dbReference type="ARBA" id="ARBA00022737"/>
    </source>
</evidence>
<keyword evidence="1" id="KW-0853">WD repeat</keyword>
<dbReference type="GO" id="GO:2000001">
    <property type="term" value="P:regulation of DNA damage checkpoint"/>
    <property type="evidence" value="ECO:0007669"/>
    <property type="project" value="TreeGrafter"/>
</dbReference>
<feature type="region of interest" description="Disordered" evidence="3">
    <location>
        <begin position="35"/>
        <end position="60"/>
    </location>
</feature>